<dbReference type="SMART" id="SM00332">
    <property type="entry name" value="PP2Cc"/>
    <property type="match status" value="1"/>
</dbReference>
<keyword evidence="5" id="KW-0479">Metal-binding</keyword>
<dbReference type="GeneID" id="104249074"/>
<comment type="catalytic activity">
    <reaction evidence="11">
        <text>O-phospho-L-threonyl-[protein] + H2O = L-threonyl-[protein] + phosphate</text>
        <dbReference type="Rhea" id="RHEA:47004"/>
        <dbReference type="Rhea" id="RHEA-COMP:11060"/>
        <dbReference type="Rhea" id="RHEA-COMP:11605"/>
        <dbReference type="ChEBI" id="CHEBI:15377"/>
        <dbReference type="ChEBI" id="CHEBI:30013"/>
        <dbReference type="ChEBI" id="CHEBI:43474"/>
        <dbReference type="ChEBI" id="CHEBI:61977"/>
        <dbReference type="EC" id="3.1.3.16"/>
    </reaction>
</comment>
<evidence type="ECO:0000256" key="11">
    <source>
        <dbReference type="ARBA" id="ARBA00048336"/>
    </source>
</evidence>
<dbReference type="GO" id="GO:0004722">
    <property type="term" value="F:protein serine/threonine phosphatase activity"/>
    <property type="evidence" value="ECO:0007669"/>
    <property type="project" value="UniProtKB-EC"/>
</dbReference>
<evidence type="ECO:0000256" key="2">
    <source>
        <dbReference type="ARBA" id="ARBA00001946"/>
    </source>
</evidence>
<dbReference type="InterPro" id="IPR036457">
    <property type="entry name" value="PPM-type-like_dom_sf"/>
</dbReference>
<dbReference type="PROSITE" id="PS01032">
    <property type="entry name" value="PPM_1"/>
    <property type="match status" value="1"/>
</dbReference>
<organism evidence="14 16">
    <name type="scientific">Nicotiana sylvestris</name>
    <name type="common">Wood tobacco</name>
    <name type="synonym">South American tobacco</name>
    <dbReference type="NCBI Taxonomy" id="4096"/>
    <lineage>
        <taxon>Eukaryota</taxon>
        <taxon>Viridiplantae</taxon>
        <taxon>Streptophyta</taxon>
        <taxon>Embryophyta</taxon>
        <taxon>Tracheophyta</taxon>
        <taxon>Spermatophyta</taxon>
        <taxon>Magnoliopsida</taxon>
        <taxon>eudicotyledons</taxon>
        <taxon>Gunneridae</taxon>
        <taxon>Pentapetalae</taxon>
        <taxon>asterids</taxon>
        <taxon>lamiids</taxon>
        <taxon>Solanales</taxon>
        <taxon>Solanaceae</taxon>
        <taxon>Nicotianoideae</taxon>
        <taxon>Nicotianeae</taxon>
        <taxon>Nicotiana</taxon>
    </lineage>
</organism>
<dbReference type="CDD" id="cd00143">
    <property type="entry name" value="PP2Cc"/>
    <property type="match status" value="1"/>
</dbReference>
<reference evidence="15 16" key="2">
    <citation type="submission" date="2025-04" db="UniProtKB">
        <authorList>
            <consortium name="RefSeq"/>
        </authorList>
    </citation>
    <scope>IDENTIFICATION</scope>
    <source>
        <tissue evidence="15 16">Leaf</tissue>
    </source>
</reference>
<keyword evidence="9" id="KW-0464">Manganese</keyword>
<comment type="catalytic activity">
    <reaction evidence="10">
        <text>O-phospho-L-seryl-[protein] + H2O = L-seryl-[protein] + phosphate</text>
        <dbReference type="Rhea" id="RHEA:20629"/>
        <dbReference type="Rhea" id="RHEA-COMP:9863"/>
        <dbReference type="Rhea" id="RHEA-COMP:11604"/>
        <dbReference type="ChEBI" id="CHEBI:15377"/>
        <dbReference type="ChEBI" id="CHEBI:29999"/>
        <dbReference type="ChEBI" id="CHEBI:43474"/>
        <dbReference type="ChEBI" id="CHEBI:83421"/>
        <dbReference type="EC" id="3.1.3.16"/>
    </reaction>
</comment>
<comment type="cofactor">
    <cofactor evidence="1">
        <name>Mn(2+)</name>
        <dbReference type="ChEBI" id="CHEBI:29035"/>
    </cofactor>
</comment>
<keyword evidence="7" id="KW-0460">Magnesium</keyword>
<name>A0A1U7YKW2_NICSY</name>
<dbReference type="Pfam" id="PF00481">
    <property type="entry name" value="PP2C"/>
    <property type="match status" value="1"/>
</dbReference>
<dbReference type="PROSITE" id="PS51746">
    <property type="entry name" value="PPM_2"/>
    <property type="match status" value="1"/>
</dbReference>
<dbReference type="EC" id="3.1.3.16" evidence="4"/>
<comment type="similarity">
    <text evidence="3 12">Belongs to the PP2C family.</text>
</comment>
<dbReference type="InterPro" id="IPR015655">
    <property type="entry name" value="PP2C"/>
</dbReference>
<sequence length="390" mass="43175">MLSKLIIFLRACWRPSSDSYVHTGPDSAGRQDGLLWYKDSGLHLVGEFSMAVVQANNLLEDQSQIESGSLSLLDSGPYGTFVGVYDGHGGPETSRYINDHLFQHLKRFAAEQNSMSVDVIRKAFQATEEGFLSLVVKQWPTKPQMAAVGSCCLVGVICDGTLYVANLGDSRAVLGRLVKATGEVLALQLSAEHNASFESVRQELHSMHPDDPQIVVLKHNVWRVKGLIQITRSIGDLYLKNAEYNKEPLYAKFRLREPFKRPLLSADPSISVHELEPHDQFLILASDGLWEHLSNQEAVDIVQNSSHSGSARRLVKAALQEAAKKREMRYSDLKKIDRGVRRHFHDDISVIVVFLDSNLVSRATSLRGPSVSLRGGGVNLLARSLAPTPT</sequence>
<comment type="cofactor">
    <cofactor evidence="2">
        <name>Mg(2+)</name>
        <dbReference type="ChEBI" id="CHEBI:18420"/>
    </cofactor>
</comment>
<dbReference type="AlphaFoldDB" id="A0A1U7YKW2"/>
<dbReference type="eggNOG" id="KOG0700">
    <property type="taxonomic scope" value="Eukaryota"/>
</dbReference>
<keyword evidence="14" id="KW-1185">Reference proteome</keyword>
<keyword evidence="6 12" id="KW-0378">Hydrolase</keyword>
<evidence type="ECO:0000256" key="6">
    <source>
        <dbReference type="ARBA" id="ARBA00022801"/>
    </source>
</evidence>
<dbReference type="SUPFAM" id="SSF81606">
    <property type="entry name" value="PP2C-like"/>
    <property type="match status" value="1"/>
</dbReference>
<dbReference type="STRING" id="4096.A0A1U7YKW2"/>
<dbReference type="RefSeq" id="XP_070024096.1">
    <property type="nucleotide sequence ID" value="XM_070167995.1"/>
</dbReference>
<accession>A0A1U7YKW2</accession>
<dbReference type="OrthoDB" id="420076at2759"/>
<evidence type="ECO:0000256" key="10">
    <source>
        <dbReference type="ARBA" id="ARBA00047761"/>
    </source>
</evidence>
<evidence type="ECO:0000256" key="9">
    <source>
        <dbReference type="ARBA" id="ARBA00023211"/>
    </source>
</evidence>
<dbReference type="RefSeq" id="XP_009803763.1">
    <property type="nucleotide sequence ID" value="XM_009805461.1"/>
</dbReference>
<evidence type="ECO:0000256" key="1">
    <source>
        <dbReference type="ARBA" id="ARBA00001936"/>
    </source>
</evidence>
<gene>
    <name evidence="15 16" type="primary">LOC104249074</name>
</gene>
<dbReference type="InterPro" id="IPR000222">
    <property type="entry name" value="PP2C_BS"/>
</dbReference>
<protein>
    <recommendedName>
        <fullName evidence="4">protein-serine/threonine phosphatase</fullName>
        <ecNumber evidence="4">3.1.3.16</ecNumber>
    </recommendedName>
</protein>
<feature type="domain" description="PPM-type phosphatase" evidence="13">
    <location>
        <begin position="44"/>
        <end position="355"/>
    </location>
</feature>
<dbReference type="InterPro" id="IPR001932">
    <property type="entry name" value="PPM-type_phosphatase-like_dom"/>
</dbReference>
<dbReference type="GO" id="GO:0046872">
    <property type="term" value="F:metal ion binding"/>
    <property type="evidence" value="ECO:0007669"/>
    <property type="project" value="UniProtKB-KW"/>
</dbReference>
<dbReference type="PANTHER" id="PTHR47992">
    <property type="entry name" value="PROTEIN PHOSPHATASE"/>
    <property type="match status" value="1"/>
</dbReference>
<dbReference type="RefSeq" id="XP_009803756.1">
    <property type="nucleotide sequence ID" value="XM_009805454.1"/>
</dbReference>
<evidence type="ECO:0000256" key="7">
    <source>
        <dbReference type="ARBA" id="ARBA00022842"/>
    </source>
</evidence>
<evidence type="ECO:0000256" key="3">
    <source>
        <dbReference type="ARBA" id="ARBA00006702"/>
    </source>
</evidence>
<proteinExistence type="inferred from homology"/>
<dbReference type="GO" id="GO:0016020">
    <property type="term" value="C:membrane"/>
    <property type="evidence" value="ECO:0007669"/>
    <property type="project" value="UniProtKB-ARBA"/>
</dbReference>
<keyword evidence="8 12" id="KW-0904">Protein phosphatase</keyword>
<dbReference type="Proteomes" id="UP000189701">
    <property type="component" value="Unplaced"/>
</dbReference>
<evidence type="ECO:0000256" key="5">
    <source>
        <dbReference type="ARBA" id="ARBA00022723"/>
    </source>
</evidence>
<reference evidence="14" key="1">
    <citation type="journal article" date="2013" name="Genome Biol.">
        <title>Reference genomes and transcriptomes of Nicotiana sylvestris and Nicotiana tomentosiformis.</title>
        <authorList>
            <person name="Sierro N."/>
            <person name="Battey J.N."/>
            <person name="Ouadi S."/>
            <person name="Bovet L."/>
            <person name="Goepfert S."/>
            <person name="Bakaher N."/>
            <person name="Peitsch M.C."/>
            <person name="Ivanov N.V."/>
        </authorList>
    </citation>
    <scope>NUCLEOTIDE SEQUENCE [LARGE SCALE GENOMIC DNA]</scope>
</reference>
<evidence type="ECO:0000256" key="12">
    <source>
        <dbReference type="RuleBase" id="RU003465"/>
    </source>
</evidence>
<dbReference type="Gene3D" id="3.60.40.10">
    <property type="entry name" value="PPM-type phosphatase domain"/>
    <property type="match status" value="1"/>
</dbReference>
<evidence type="ECO:0000259" key="13">
    <source>
        <dbReference type="PROSITE" id="PS51746"/>
    </source>
</evidence>
<dbReference type="FunFam" id="3.60.40.10:FF:000008">
    <property type="entry name" value="Phosphatase 2C family protein"/>
    <property type="match status" value="1"/>
</dbReference>
<evidence type="ECO:0000313" key="14">
    <source>
        <dbReference type="Proteomes" id="UP000189701"/>
    </source>
</evidence>
<evidence type="ECO:0000256" key="4">
    <source>
        <dbReference type="ARBA" id="ARBA00013081"/>
    </source>
</evidence>
<evidence type="ECO:0000256" key="8">
    <source>
        <dbReference type="ARBA" id="ARBA00022912"/>
    </source>
</evidence>
<evidence type="ECO:0000313" key="15">
    <source>
        <dbReference type="RefSeq" id="XP_009803756.1"/>
    </source>
</evidence>
<dbReference type="KEGG" id="nsy:104249074"/>
<evidence type="ECO:0000313" key="16">
    <source>
        <dbReference type="RefSeq" id="XP_009803763.1"/>
    </source>
</evidence>